<dbReference type="EMBL" id="CM004388">
    <property type="protein sequence ID" value="OAY57151.1"/>
    <property type="molecule type" value="Genomic_DNA"/>
</dbReference>
<protein>
    <submittedName>
        <fullName evidence="1">Uncharacterized protein</fullName>
    </submittedName>
</protein>
<sequence>MHTELTLARQRIPTQRVELRIETEGKRHVKRLGPT</sequence>
<gene>
    <name evidence="1" type="ORF">MANES_02G074900</name>
</gene>
<accession>A0A2C9WBQ8</accession>
<dbReference type="AlphaFoldDB" id="A0A2C9WBQ8"/>
<proteinExistence type="predicted"/>
<organism evidence="1">
    <name type="scientific">Manihot esculenta</name>
    <name type="common">Cassava</name>
    <name type="synonym">Jatropha manihot</name>
    <dbReference type="NCBI Taxonomy" id="3983"/>
    <lineage>
        <taxon>Eukaryota</taxon>
        <taxon>Viridiplantae</taxon>
        <taxon>Streptophyta</taxon>
        <taxon>Embryophyta</taxon>
        <taxon>Tracheophyta</taxon>
        <taxon>Spermatophyta</taxon>
        <taxon>Magnoliopsida</taxon>
        <taxon>eudicotyledons</taxon>
        <taxon>Gunneridae</taxon>
        <taxon>Pentapetalae</taxon>
        <taxon>rosids</taxon>
        <taxon>fabids</taxon>
        <taxon>Malpighiales</taxon>
        <taxon>Euphorbiaceae</taxon>
        <taxon>Crotonoideae</taxon>
        <taxon>Manihoteae</taxon>
        <taxon>Manihot</taxon>
    </lineage>
</organism>
<evidence type="ECO:0000313" key="1">
    <source>
        <dbReference type="EMBL" id="OAY57151.1"/>
    </source>
</evidence>
<name>A0A2C9WBQ8_MANES</name>
<reference evidence="1" key="1">
    <citation type="submission" date="2016-02" db="EMBL/GenBank/DDBJ databases">
        <title>WGS assembly of Manihot esculenta.</title>
        <authorList>
            <person name="Bredeson J.V."/>
            <person name="Prochnik S.E."/>
            <person name="Lyons J.B."/>
            <person name="Schmutz J."/>
            <person name="Grimwood J."/>
            <person name="Vrebalov J."/>
            <person name="Bart R.S."/>
            <person name="Amuge T."/>
            <person name="Ferguson M.E."/>
            <person name="Green R."/>
            <person name="Putnam N."/>
            <person name="Stites J."/>
            <person name="Rounsley S."/>
            <person name="Rokhsar D.S."/>
        </authorList>
    </citation>
    <scope>NUCLEOTIDE SEQUENCE [LARGE SCALE GENOMIC DNA]</scope>
    <source>
        <tissue evidence="1">Leaf</tissue>
    </source>
</reference>